<keyword evidence="3" id="KW-1185">Reference proteome</keyword>
<accession>A0A0F3GNJ0</accession>
<evidence type="ECO:0000313" key="2">
    <source>
        <dbReference type="EMBL" id="KJU83451.1"/>
    </source>
</evidence>
<comment type="caution">
    <text evidence="2">The sequence shown here is derived from an EMBL/GenBank/DDBJ whole genome shotgun (WGS) entry which is preliminary data.</text>
</comment>
<reference evidence="2 3" key="1">
    <citation type="submission" date="2015-02" db="EMBL/GenBank/DDBJ databases">
        <title>Single-cell genomics of uncultivated deep-branching MTB reveals a conserved set of magnetosome genes.</title>
        <authorList>
            <person name="Kolinko S."/>
            <person name="Richter M."/>
            <person name="Glockner F.O."/>
            <person name="Brachmann A."/>
            <person name="Schuler D."/>
        </authorList>
    </citation>
    <scope>NUCLEOTIDE SEQUENCE [LARGE SCALE GENOMIC DNA]</scope>
    <source>
        <strain evidence="2">TM-1</strain>
    </source>
</reference>
<evidence type="ECO:0000313" key="1">
    <source>
        <dbReference type="EMBL" id="KJU82974.1"/>
    </source>
</evidence>
<dbReference type="AlphaFoldDB" id="A0A0F3GNJ0"/>
<dbReference type="EMBL" id="LACI01001889">
    <property type="protein sequence ID" value="KJU83451.1"/>
    <property type="molecule type" value="Genomic_DNA"/>
</dbReference>
<proteinExistence type="predicted"/>
<dbReference type="Proteomes" id="UP000033423">
    <property type="component" value="Unassembled WGS sequence"/>
</dbReference>
<protein>
    <submittedName>
        <fullName evidence="2">Uncharacterized protein</fullName>
    </submittedName>
</protein>
<name>A0A0F3GNJ0_9BACT</name>
<evidence type="ECO:0000313" key="3">
    <source>
        <dbReference type="Proteomes" id="UP000033423"/>
    </source>
</evidence>
<feature type="non-terminal residue" evidence="2">
    <location>
        <position position="51"/>
    </location>
</feature>
<gene>
    <name evidence="2" type="ORF">MBAV_004351</name>
    <name evidence="1" type="ORF">MBAV_004832</name>
</gene>
<organism evidence="2 3">
    <name type="scientific">Candidatus Magnetobacterium bavaricum</name>
    <dbReference type="NCBI Taxonomy" id="29290"/>
    <lineage>
        <taxon>Bacteria</taxon>
        <taxon>Pseudomonadati</taxon>
        <taxon>Nitrospirota</taxon>
        <taxon>Thermodesulfovibrionia</taxon>
        <taxon>Thermodesulfovibrionales</taxon>
        <taxon>Candidatus Magnetobacteriaceae</taxon>
        <taxon>Candidatus Magnetobacterium</taxon>
    </lineage>
</organism>
<dbReference type="EMBL" id="LACI01002103">
    <property type="protein sequence ID" value="KJU82974.1"/>
    <property type="molecule type" value="Genomic_DNA"/>
</dbReference>
<sequence length="51" mass="6020">MQVNTSDVDITKPIDIAYKRTCECKPTHINCMTPKEWLKSQIGVWQFTYEK</sequence>